<dbReference type="KEGG" id="sawl:NGM29_13245"/>
<accession>A0A9E7N6R6</accession>
<evidence type="ECO:0000313" key="2">
    <source>
        <dbReference type="Proteomes" id="UP001056855"/>
    </source>
</evidence>
<name>A0A9E7N6R6_9EURY</name>
<protein>
    <submittedName>
        <fullName evidence="1">Uncharacterized protein</fullName>
    </submittedName>
</protein>
<keyword evidence="2" id="KW-1185">Reference proteome</keyword>
<proteinExistence type="predicted"/>
<gene>
    <name evidence="1" type="ORF">NGM29_13245</name>
</gene>
<dbReference type="RefSeq" id="WP_254156777.1">
    <property type="nucleotide sequence ID" value="NZ_CP100355.1"/>
</dbReference>
<evidence type="ECO:0000313" key="1">
    <source>
        <dbReference type="EMBL" id="UTF52742.1"/>
    </source>
</evidence>
<dbReference type="GeneID" id="73291029"/>
<reference evidence="1" key="1">
    <citation type="submission" date="2022-06" db="EMBL/GenBank/DDBJ databases">
        <title>Diverse halophilic archaea isolated from saline environments.</title>
        <authorList>
            <person name="Cui H.-L."/>
        </authorList>
    </citation>
    <scope>NUCLEOTIDE SEQUENCE</scope>
    <source>
        <strain evidence="1">WLHS1</strain>
    </source>
</reference>
<organism evidence="1 2">
    <name type="scientific">Natronosalvus rutilus</name>
    <dbReference type="NCBI Taxonomy" id="2953753"/>
    <lineage>
        <taxon>Archaea</taxon>
        <taxon>Methanobacteriati</taxon>
        <taxon>Methanobacteriota</taxon>
        <taxon>Stenosarchaea group</taxon>
        <taxon>Halobacteria</taxon>
        <taxon>Halobacteriales</taxon>
        <taxon>Natrialbaceae</taxon>
        <taxon>Natronosalvus</taxon>
    </lineage>
</organism>
<dbReference type="AlphaFoldDB" id="A0A9E7N6R6"/>
<dbReference type="EMBL" id="CP100355">
    <property type="protein sequence ID" value="UTF52742.1"/>
    <property type="molecule type" value="Genomic_DNA"/>
</dbReference>
<sequence length="63" mass="6940">MGDEPDGDDEKVGFHLTIPKDAADELLASTPSANDYQDAVKRAIDTHLEIHHALEVTVVKNRE</sequence>
<dbReference type="Proteomes" id="UP001056855">
    <property type="component" value="Chromosome"/>
</dbReference>